<evidence type="ECO:0000313" key="2">
    <source>
        <dbReference type="Proteomes" id="UP000814128"/>
    </source>
</evidence>
<evidence type="ECO:0000313" key="1">
    <source>
        <dbReference type="EMBL" id="KAI0033298.1"/>
    </source>
</evidence>
<gene>
    <name evidence="1" type="ORF">K488DRAFT_77977</name>
</gene>
<reference evidence="1" key="1">
    <citation type="submission" date="2021-02" db="EMBL/GenBank/DDBJ databases">
        <authorList>
            <consortium name="DOE Joint Genome Institute"/>
            <person name="Ahrendt S."/>
            <person name="Looney B.P."/>
            <person name="Miyauchi S."/>
            <person name="Morin E."/>
            <person name="Drula E."/>
            <person name="Courty P.E."/>
            <person name="Chicoki N."/>
            <person name="Fauchery L."/>
            <person name="Kohler A."/>
            <person name="Kuo A."/>
            <person name="Labutti K."/>
            <person name="Pangilinan J."/>
            <person name="Lipzen A."/>
            <person name="Riley R."/>
            <person name="Andreopoulos W."/>
            <person name="He G."/>
            <person name="Johnson J."/>
            <person name="Barry K.W."/>
            <person name="Grigoriev I.V."/>
            <person name="Nagy L."/>
            <person name="Hibbett D."/>
            <person name="Henrissat B."/>
            <person name="Matheny P.B."/>
            <person name="Labbe J."/>
            <person name="Martin F."/>
        </authorList>
    </citation>
    <scope>NUCLEOTIDE SEQUENCE</scope>
    <source>
        <strain evidence="1">EC-137</strain>
    </source>
</reference>
<keyword evidence="2" id="KW-1185">Reference proteome</keyword>
<dbReference type="Proteomes" id="UP000814128">
    <property type="component" value="Unassembled WGS sequence"/>
</dbReference>
<reference evidence="1" key="2">
    <citation type="journal article" date="2022" name="New Phytol.">
        <title>Evolutionary transition to the ectomycorrhizal habit in the genomes of a hyperdiverse lineage of mushroom-forming fungi.</title>
        <authorList>
            <person name="Looney B."/>
            <person name="Miyauchi S."/>
            <person name="Morin E."/>
            <person name="Drula E."/>
            <person name="Courty P.E."/>
            <person name="Kohler A."/>
            <person name="Kuo A."/>
            <person name="LaButti K."/>
            <person name="Pangilinan J."/>
            <person name="Lipzen A."/>
            <person name="Riley R."/>
            <person name="Andreopoulos W."/>
            <person name="He G."/>
            <person name="Johnson J."/>
            <person name="Nolan M."/>
            <person name="Tritt A."/>
            <person name="Barry K.W."/>
            <person name="Grigoriev I.V."/>
            <person name="Nagy L.G."/>
            <person name="Hibbett D."/>
            <person name="Henrissat B."/>
            <person name="Matheny P.B."/>
            <person name="Labbe J."/>
            <person name="Martin F.M."/>
        </authorList>
    </citation>
    <scope>NUCLEOTIDE SEQUENCE</scope>
    <source>
        <strain evidence="1">EC-137</strain>
    </source>
</reference>
<comment type="caution">
    <text evidence="1">The sequence shown here is derived from an EMBL/GenBank/DDBJ whole genome shotgun (WGS) entry which is preliminary data.</text>
</comment>
<accession>A0ACB8QN65</accession>
<proteinExistence type="predicted"/>
<protein>
    <submittedName>
        <fullName evidence="1">Fe-containing alcohol dehydrogenase</fullName>
    </submittedName>
</protein>
<sequence length="425" mass="45876">MSSAETYRLAIPNDPNKDHPVVTFNNVYISYGLPFPIAIAKHTQGTFHASRAYVLASKTIAERTSSLKELEEALSGKIVGIKTGLKAHTSWGDVLSMKRECEVLKADIIITLGGGTLTDAAKLLSLILANDVHTPADFHTKLDIMKPSAIPKAFTAHPPTIPVICITTTLSAGEYTFAAGATEDETGVKWQFRTGEAVKLLVLDADLVTKTTPSRLWIASGFRAIDHCVESFVSPLCNSLTESHAVAGIQLLVSSLIRCKRDEEGKDVEARRLAQMGAIEAVAAPTRVYTPCGASHAIGHMLGPFGVSHGETSAILLPAVCAYNAKHGANVGRQRRLASVIWGIEEFRSVAAEKHSLEGDAELWRMLRALTRELGLPTTLKEVGVEGENVHKLAEYSLLDVFAETNPVPLTSKEQVLEVLQPVTE</sequence>
<name>A0ACB8QN65_9AGAM</name>
<organism evidence="1 2">
    <name type="scientific">Vararia minispora EC-137</name>
    <dbReference type="NCBI Taxonomy" id="1314806"/>
    <lineage>
        <taxon>Eukaryota</taxon>
        <taxon>Fungi</taxon>
        <taxon>Dikarya</taxon>
        <taxon>Basidiomycota</taxon>
        <taxon>Agaricomycotina</taxon>
        <taxon>Agaricomycetes</taxon>
        <taxon>Russulales</taxon>
        <taxon>Lachnocladiaceae</taxon>
        <taxon>Vararia</taxon>
    </lineage>
</organism>
<dbReference type="EMBL" id="MU273523">
    <property type="protein sequence ID" value="KAI0033298.1"/>
    <property type="molecule type" value="Genomic_DNA"/>
</dbReference>